<keyword evidence="5" id="KW-0732">Signal</keyword>
<gene>
    <name evidence="9" type="ORF">EDE15_3032</name>
</gene>
<comment type="subcellular location">
    <subcellularLocation>
        <location evidence="1">Cell outer membrane</location>
        <topology evidence="1">Multi-pass membrane protein</topology>
    </subcellularLocation>
</comment>
<evidence type="ECO:0000256" key="1">
    <source>
        <dbReference type="ARBA" id="ARBA00004571"/>
    </source>
</evidence>
<dbReference type="Gene3D" id="2.60.40.1120">
    <property type="entry name" value="Carboxypeptidase-like, regulatory domain"/>
    <property type="match status" value="1"/>
</dbReference>
<evidence type="ECO:0000256" key="5">
    <source>
        <dbReference type="ARBA" id="ARBA00022729"/>
    </source>
</evidence>
<organism evidence="9 10">
    <name type="scientific">Edaphobacter aggregans</name>
    <dbReference type="NCBI Taxonomy" id="570835"/>
    <lineage>
        <taxon>Bacteria</taxon>
        <taxon>Pseudomonadati</taxon>
        <taxon>Acidobacteriota</taxon>
        <taxon>Terriglobia</taxon>
        <taxon>Terriglobales</taxon>
        <taxon>Acidobacteriaceae</taxon>
        <taxon>Edaphobacter</taxon>
    </lineage>
</organism>
<comment type="caution">
    <text evidence="9">The sequence shown here is derived from an EMBL/GenBank/DDBJ whole genome shotgun (WGS) entry which is preliminary data.</text>
</comment>
<dbReference type="InterPro" id="IPR036942">
    <property type="entry name" value="Beta-barrel_TonB_sf"/>
</dbReference>
<dbReference type="Proteomes" id="UP000269669">
    <property type="component" value="Unassembled WGS sequence"/>
</dbReference>
<proteinExistence type="predicted"/>
<dbReference type="Pfam" id="PF13620">
    <property type="entry name" value="CarboxypepD_reg"/>
    <property type="match status" value="1"/>
</dbReference>
<protein>
    <submittedName>
        <fullName evidence="9">TonB-dependent receptor-like protein</fullName>
    </submittedName>
</protein>
<dbReference type="InterPro" id="IPR039426">
    <property type="entry name" value="TonB-dep_rcpt-like"/>
</dbReference>
<dbReference type="InterPro" id="IPR008969">
    <property type="entry name" value="CarboxyPept-like_regulatory"/>
</dbReference>
<evidence type="ECO:0000259" key="8">
    <source>
        <dbReference type="Pfam" id="PF25183"/>
    </source>
</evidence>
<keyword evidence="3" id="KW-1134">Transmembrane beta strand</keyword>
<accession>A0A428MKW6</accession>
<evidence type="ECO:0000256" key="2">
    <source>
        <dbReference type="ARBA" id="ARBA00022448"/>
    </source>
</evidence>
<dbReference type="Gene3D" id="2.170.130.10">
    <property type="entry name" value="TonB-dependent receptor, plug domain"/>
    <property type="match status" value="1"/>
</dbReference>
<reference evidence="9 10" key="1">
    <citation type="submission" date="2018-12" db="EMBL/GenBank/DDBJ databases">
        <title>Sequencing of bacterial isolates from soil warming experiment in Harvard Forest, Massachusetts, USA.</title>
        <authorList>
            <person name="Deangelis K."/>
        </authorList>
    </citation>
    <scope>NUCLEOTIDE SEQUENCE [LARGE SCALE GENOMIC DNA]</scope>
    <source>
        <strain evidence="9 10">EB153</strain>
    </source>
</reference>
<dbReference type="Gene3D" id="2.40.170.20">
    <property type="entry name" value="TonB-dependent receptor, beta-barrel domain"/>
    <property type="match status" value="1"/>
</dbReference>
<evidence type="ECO:0000256" key="6">
    <source>
        <dbReference type="ARBA" id="ARBA00023136"/>
    </source>
</evidence>
<evidence type="ECO:0000256" key="3">
    <source>
        <dbReference type="ARBA" id="ARBA00022452"/>
    </source>
</evidence>
<dbReference type="InterPro" id="IPR057601">
    <property type="entry name" value="Oar-like_b-barrel"/>
</dbReference>
<dbReference type="GO" id="GO:0044718">
    <property type="term" value="P:siderophore transmembrane transport"/>
    <property type="evidence" value="ECO:0007669"/>
    <property type="project" value="TreeGrafter"/>
</dbReference>
<dbReference type="Pfam" id="PF25183">
    <property type="entry name" value="OMP_b-brl_4"/>
    <property type="match status" value="1"/>
</dbReference>
<dbReference type="AlphaFoldDB" id="A0A428MKW6"/>
<keyword evidence="2" id="KW-0813">Transport</keyword>
<keyword evidence="4" id="KW-0812">Transmembrane</keyword>
<evidence type="ECO:0000313" key="10">
    <source>
        <dbReference type="Proteomes" id="UP000269669"/>
    </source>
</evidence>
<dbReference type="PANTHER" id="PTHR30069">
    <property type="entry name" value="TONB-DEPENDENT OUTER MEMBRANE RECEPTOR"/>
    <property type="match status" value="1"/>
</dbReference>
<dbReference type="InterPro" id="IPR037066">
    <property type="entry name" value="Plug_dom_sf"/>
</dbReference>
<dbReference type="SUPFAM" id="SSF56935">
    <property type="entry name" value="Porins"/>
    <property type="match status" value="1"/>
</dbReference>
<evidence type="ECO:0000313" key="9">
    <source>
        <dbReference type="EMBL" id="RSL17497.1"/>
    </source>
</evidence>
<keyword evidence="6" id="KW-0472">Membrane</keyword>
<dbReference type="GO" id="GO:0015344">
    <property type="term" value="F:siderophore uptake transmembrane transporter activity"/>
    <property type="evidence" value="ECO:0007669"/>
    <property type="project" value="TreeGrafter"/>
</dbReference>
<dbReference type="EMBL" id="RSDW01000001">
    <property type="protein sequence ID" value="RSL17497.1"/>
    <property type="molecule type" value="Genomic_DNA"/>
</dbReference>
<evidence type="ECO:0000256" key="4">
    <source>
        <dbReference type="ARBA" id="ARBA00022692"/>
    </source>
</evidence>
<feature type="domain" description="TonB-dependent transporter Oar-like beta-barrel" evidence="8">
    <location>
        <begin position="277"/>
        <end position="1258"/>
    </location>
</feature>
<keyword evidence="7" id="KW-0998">Cell outer membrane</keyword>
<evidence type="ECO:0000256" key="7">
    <source>
        <dbReference type="ARBA" id="ARBA00023237"/>
    </source>
</evidence>
<dbReference type="PANTHER" id="PTHR30069:SF29">
    <property type="entry name" value="HEMOGLOBIN AND HEMOGLOBIN-HAPTOGLOBIN-BINDING PROTEIN 1-RELATED"/>
    <property type="match status" value="1"/>
</dbReference>
<keyword evidence="9" id="KW-0675">Receptor</keyword>
<dbReference type="GO" id="GO:0009279">
    <property type="term" value="C:cell outer membrane"/>
    <property type="evidence" value="ECO:0007669"/>
    <property type="project" value="UniProtKB-SubCell"/>
</dbReference>
<sequence length="1266" mass="134244">MLNNDRSTMFRSGKGEESSPLRHLLPRLFPILLVLLTVVLLCGTPANAQLAGKGEIKGTVTDPSGAVVPEATVVATSTSRGLKFTTKSSSSGDFSVSALDPDIYTLTVTATGLSTTTQENIHVNALEVANVNVSMKVGSEAETVTVTAAPPALETSNAALGATMENDMYSALPIQMGAYGQPDQRRATDFAFLMPGVQGNNTNGNATTNTGIVNGSGSRGAVSAVYIDGIPFVRAGGNGDPRYVWTAISVDAVDQFQVQTAGYSAIYEGQGIQNYAIKQGGIKYHGSVYYFFRNTALDTWGFFGAVPNPVTGVVAKPTEHSHEYGIALSGPLVPVGSLKDKLFFFGNYNGFRYSSQTPTSLTFPTAAQQAGNFAGLVSGGIFDPTTQAACTAHSTDGPCRYRYGYIGGSAAGSRGNPVLSGQPVDVIPSSEFSQIALKLQSYLPSGIGTSAQNNFNSPNSTGLTNWSTTNRIDYAFTSKDTLTLVAAIGRQASSNPTGQTTAGRNVGPVPYNYGQVFAPKTAVGVIEETHIFSPHLINQFKWGYARYNGPTFQSNQVPVYAATAQGLTGLPAGPASQAFPIVTFAGTNAPTNWAGQGPNITLAENYTLLNNVQWNVGKHSFTFGGQIAWLQYNVTPNTGGSSPLTMANAVTETAAINKSSNSSPAYAATSNTGYSYASFLIGQIDKGSLTQNLVQQFNSRFRAISPYVQDNWKVNEKLTLDLGLRWDYFPTLLDAHDNMSFFSPTLANPITGTNGALQFAGTGSGTCNCRTPVNNYFKNFGPRIGLAYQVDPKTVIRSSYGIMFTHGNAVGGGGSTAGLAGNSLGFSASPSFSANGQLLSTFPLTGTNSAFPSFAPAAGRAVGPAFGTGYTTTSGYTGTPSTVSYYDPYLGSRAPEYVNWTLGFQHQWTNALTSSITYVGSQGHFLPADASNARGFWANQLDPKYLSLGTALNSAGTSACAANGLTCPSGFTTGQQLNVALRPFPFQGVTDQFAYVSNSNYNALQVTLNMRATHGLTFMANYTWSRSIDDGGTFRTGYDIPAAFSGDGQFHKADSIERSVSTSNQPQHIVITGVWDMPFGRSMLNNSGWERAIFGGYKLSTIYQAYSGSPLAITGATCNANPAQITCMPSYNPSFAGPARINGSWGHGVTRTNYKDTTNPGSFFINSNAFVYAPAYTFGNNPRTAPYNIYGPGNYNLDLSLRRSFGLHLGESSRLNLQADLYNVTNHTQFTVASTVWSPTTTSFGQVSGTQANGRRSAQLHARIEF</sequence>
<name>A0A428MKW6_9BACT</name>
<keyword evidence="10" id="KW-1185">Reference proteome</keyword>
<dbReference type="SUPFAM" id="SSF49464">
    <property type="entry name" value="Carboxypeptidase regulatory domain-like"/>
    <property type="match status" value="1"/>
</dbReference>